<name>A0A409Y4X7_9AGAR</name>
<accession>A0A409Y4X7</accession>
<dbReference type="InParanoid" id="A0A409Y4X7"/>
<proteinExistence type="predicted"/>
<sequence>MGVEEEVVEVEVEGFVVVVEEEVVVVAALEEEEAGWEMKDVRAVDGGFGFVDLNACIRSKIIRKSQ</sequence>
<dbReference type="EMBL" id="NHYE01001151">
    <property type="protein sequence ID" value="PPQ98052.1"/>
    <property type="molecule type" value="Genomic_DNA"/>
</dbReference>
<evidence type="ECO:0000313" key="1">
    <source>
        <dbReference type="EMBL" id="PPQ98052.1"/>
    </source>
</evidence>
<protein>
    <submittedName>
        <fullName evidence="1">Uncharacterized protein</fullName>
    </submittedName>
</protein>
<dbReference type="AlphaFoldDB" id="A0A409Y4X7"/>
<gene>
    <name evidence="1" type="ORF">CVT26_003047</name>
</gene>
<evidence type="ECO:0000313" key="2">
    <source>
        <dbReference type="Proteomes" id="UP000284706"/>
    </source>
</evidence>
<dbReference type="Proteomes" id="UP000284706">
    <property type="component" value="Unassembled WGS sequence"/>
</dbReference>
<reference evidence="1 2" key="1">
    <citation type="journal article" date="2018" name="Evol. Lett.">
        <title>Horizontal gene cluster transfer increased hallucinogenic mushroom diversity.</title>
        <authorList>
            <person name="Reynolds H.T."/>
            <person name="Vijayakumar V."/>
            <person name="Gluck-Thaler E."/>
            <person name="Korotkin H.B."/>
            <person name="Matheny P.B."/>
            <person name="Slot J.C."/>
        </authorList>
    </citation>
    <scope>NUCLEOTIDE SEQUENCE [LARGE SCALE GENOMIC DNA]</scope>
    <source>
        <strain evidence="1 2">SRW20</strain>
    </source>
</reference>
<comment type="caution">
    <text evidence="1">The sequence shown here is derived from an EMBL/GenBank/DDBJ whole genome shotgun (WGS) entry which is preliminary data.</text>
</comment>
<organism evidence="1 2">
    <name type="scientific">Gymnopilus dilepis</name>
    <dbReference type="NCBI Taxonomy" id="231916"/>
    <lineage>
        <taxon>Eukaryota</taxon>
        <taxon>Fungi</taxon>
        <taxon>Dikarya</taxon>
        <taxon>Basidiomycota</taxon>
        <taxon>Agaricomycotina</taxon>
        <taxon>Agaricomycetes</taxon>
        <taxon>Agaricomycetidae</taxon>
        <taxon>Agaricales</taxon>
        <taxon>Agaricineae</taxon>
        <taxon>Hymenogastraceae</taxon>
        <taxon>Gymnopilus</taxon>
    </lineage>
</organism>
<keyword evidence="2" id="KW-1185">Reference proteome</keyword>